<gene>
    <name evidence="1" type="ORF">GMX10_05820</name>
</gene>
<dbReference type="AlphaFoldDB" id="A0AAP9IG95"/>
<dbReference type="RefSeq" id="WP_039507248.1">
    <property type="nucleotide sequence ID" value="NZ_CP046377.1"/>
</dbReference>
<evidence type="ECO:0008006" key="3">
    <source>
        <dbReference type="Google" id="ProtNLM"/>
    </source>
</evidence>
<sequence length="63" mass="7266">MFDNTQLEPEEALDQCRALAYAIVELDNPESKEILTFVLAERLDNLYRILHASETDQQEGMSH</sequence>
<dbReference type="EMBL" id="CP046377">
    <property type="protein sequence ID" value="QHQ23648.1"/>
    <property type="molecule type" value="Genomic_DNA"/>
</dbReference>
<proteinExistence type="predicted"/>
<evidence type="ECO:0000313" key="2">
    <source>
        <dbReference type="Proteomes" id="UP000464054"/>
    </source>
</evidence>
<reference evidence="2" key="1">
    <citation type="submission" date="2019-11" db="EMBL/GenBank/DDBJ databases">
        <authorList>
            <person name="Jee S."/>
        </authorList>
    </citation>
    <scope>NUCLEOTIDE SEQUENCE [LARGE SCALE GENOMIC DNA]</scope>
    <source>
        <strain evidence="2">PZ1</strain>
    </source>
</reference>
<protein>
    <recommendedName>
        <fullName evidence="3">Prophage protein</fullName>
    </recommendedName>
</protein>
<accession>A0AAP9IG95</accession>
<dbReference type="Proteomes" id="UP000464054">
    <property type="component" value="Chromosome"/>
</dbReference>
<evidence type="ECO:0000313" key="1">
    <source>
        <dbReference type="EMBL" id="QHQ23648.1"/>
    </source>
</evidence>
<name>A0AAP9IG95_9GAMM</name>
<organism evidence="1 2">
    <name type="scientific">Pectobacterium parvum</name>
    <dbReference type="NCBI Taxonomy" id="2778550"/>
    <lineage>
        <taxon>Bacteria</taxon>
        <taxon>Pseudomonadati</taxon>
        <taxon>Pseudomonadota</taxon>
        <taxon>Gammaproteobacteria</taxon>
        <taxon>Enterobacterales</taxon>
        <taxon>Pectobacteriaceae</taxon>
        <taxon>Pectobacterium</taxon>
    </lineage>
</organism>